<dbReference type="GO" id="GO:0005524">
    <property type="term" value="F:ATP binding"/>
    <property type="evidence" value="ECO:0007669"/>
    <property type="project" value="UniProtKB-UniRule"/>
</dbReference>
<dbReference type="PIRSF" id="PIRSF017184">
    <property type="entry name" value="Nnr"/>
    <property type="match status" value="1"/>
</dbReference>
<name>A0A397RW06_9MOLU</name>
<evidence type="ECO:0000256" key="2">
    <source>
        <dbReference type="ARBA" id="ARBA00000909"/>
    </source>
</evidence>
<evidence type="ECO:0000256" key="8">
    <source>
        <dbReference type="ARBA" id="ARBA00022857"/>
    </source>
</evidence>
<dbReference type="GO" id="GO:0046872">
    <property type="term" value="F:metal ion binding"/>
    <property type="evidence" value="ECO:0007669"/>
    <property type="project" value="UniProtKB-UniRule"/>
</dbReference>
<dbReference type="EC" id="5.1.99.6" evidence="19"/>
<dbReference type="EMBL" id="QXEV01000002">
    <property type="protein sequence ID" value="RIA78373.1"/>
    <property type="molecule type" value="Genomic_DNA"/>
</dbReference>
<evidence type="ECO:0000256" key="17">
    <source>
        <dbReference type="HAMAP-Rule" id="MF_01965"/>
    </source>
</evidence>
<evidence type="ECO:0000256" key="9">
    <source>
        <dbReference type="ARBA" id="ARBA00022958"/>
    </source>
</evidence>
<dbReference type="Pfam" id="PF03853">
    <property type="entry name" value="YjeF_N"/>
    <property type="match status" value="1"/>
</dbReference>
<dbReference type="InterPro" id="IPR000631">
    <property type="entry name" value="CARKD"/>
</dbReference>
<sequence>MEAITKEVMKKIDSYTCQNITKSIDLMEEAGASFAKVTLKYYNPKRVLLLVGSSGNGGDALVLGRYLLKMGIHVDAYLVSKNLSIDCKTNKDLFLGDFYYELPKLDYDLIIDGLIGFGLNSKLKDNYIDVIEKVNHSKLPIVALDIPTGIDATSGISYGAFIKADLLITIEYPKTGLFLNDGLDSYKKLEIISIGITPTNEFVHINEINDFKGVLPKRNRNTNKGSYGKALIIGGSYKYPGASMLAYSSLNQFKMGVGYSYLYVPKEVYELYALRHPEVIVSSLPSIDGHIKYDEEALKPLLKMDSIAIGMGMDISIDLYEVILYFLVNYDKTLVLDADALNTIAKYGMSPLKNKKCKVIMTPHIKEMERLSLRGTNEILNNPIDIAKEFANMYDVTIILKSASSIISDGKSISISNFGNPSLAKGGSGDTLSGILSGVLAYLDITPFEAANLSCYILGRASEFASMEIEEECMSPLDISKYINKVFKEIKNE</sequence>
<comment type="similarity">
    <text evidence="17">Belongs to the NnrD/CARKD family.</text>
</comment>
<comment type="catalytic activity">
    <reaction evidence="15 17 19">
        <text>(6S)-NADHX + ADP = AMP + phosphate + NADH + H(+)</text>
        <dbReference type="Rhea" id="RHEA:32223"/>
        <dbReference type="ChEBI" id="CHEBI:15378"/>
        <dbReference type="ChEBI" id="CHEBI:43474"/>
        <dbReference type="ChEBI" id="CHEBI:57945"/>
        <dbReference type="ChEBI" id="CHEBI:64074"/>
        <dbReference type="ChEBI" id="CHEBI:456215"/>
        <dbReference type="ChEBI" id="CHEBI:456216"/>
        <dbReference type="EC" id="4.2.1.136"/>
    </reaction>
</comment>
<keyword evidence="6 17" id="KW-0547">Nucleotide-binding</keyword>
<evidence type="ECO:0000256" key="5">
    <source>
        <dbReference type="ARBA" id="ARBA00022723"/>
    </source>
</evidence>
<comment type="function">
    <text evidence="17">Catalyzes the dehydration of the S-form of NAD(P)HX at the expense of ADP, which is converted to AMP. Together with NAD(P)HX epimerase, which catalyzes the epimerization of the S- and R-forms, the enzyme allows the repair of both epimers of NAD(P)HX, a damaged form of NAD(P)H that is a result of enzymatic or heat-dependent hydration.</text>
</comment>
<comment type="caution">
    <text evidence="22">The sequence shown here is derived from an EMBL/GenBank/DDBJ whole genome shotgun (WGS) entry which is preliminary data.</text>
</comment>
<feature type="binding site" evidence="17">
    <location>
        <position position="312"/>
    </location>
    <ligand>
        <name>(6S)-NADPHX</name>
        <dbReference type="ChEBI" id="CHEBI:64076"/>
    </ligand>
</feature>
<dbReference type="AlphaFoldDB" id="A0A397RW06"/>
<feature type="domain" description="YjeF N-terminal" evidence="21">
    <location>
        <begin position="9"/>
        <end position="202"/>
    </location>
</feature>
<evidence type="ECO:0000256" key="13">
    <source>
        <dbReference type="ARBA" id="ARBA00023268"/>
    </source>
</evidence>
<dbReference type="CDD" id="cd01171">
    <property type="entry name" value="YXKO-related"/>
    <property type="match status" value="1"/>
</dbReference>
<dbReference type="PROSITE" id="PS01050">
    <property type="entry name" value="YJEF_C_2"/>
    <property type="match status" value="1"/>
</dbReference>
<keyword evidence="11 18" id="KW-0413">Isomerase</keyword>
<feature type="binding site" evidence="17">
    <location>
        <begin position="401"/>
        <end position="405"/>
    </location>
    <ligand>
        <name>AMP</name>
        <dbReference type="ChEBI" id="CHEBI:456215"/>
    </ligand>
</feature>
<keyword evidence="13" id="KW-0511">Multifunctional enzyme</keyword>
<proteinExistence type="inferred from homology"/>
<comment type="cofactor">
    <cofactor evidence="18 19">
        <name>K(+)</name>
        <dbReference type="ChEBI" id="CHEBI:29103"/>
    </cofactor>
    <text evidence="18 19">Binds 1 potassium ion per subunit.</text>
</comment>
<evidence type="ECO:0000256" key="19">
    <source>
        <dbReference type="PIRNR" id="PIRNR017184"/>
    </source>
</evidence>
<dbReference type="InterPro" id="IPR017953">
    <property type="entry name" value="Carbohydrate_kinase_pred_CS"/>
</dbReference>
<evidence type="ECO:0000256" key="7">
    <source>
        <dbReference type="ARBA" id="ARBA00022840"/>
    </source>
</evidence>
<dbReference type="FunCoup" id="A0A397RW06">
    <property type="interactions" value="97"/>
</dbReference>
<dbReference type="PANTHER" id="PTHR12592:SF0">
    <property type="entry name" value="ATP-DEPENDENT (S)-NAD(P)H-HYDRATE DEHYDRATASE"/>
    <property type="match status" value="1"/>
</dbReference>
<evidence type="ECO:0000256" key="6">
    <source>
        <dbReference type="ARBA" id="ARBA00022741"/>
    </source>
</evidence>
<dbReference type="InParanoid" id="A0A397RW06"/>
<dbReference type="HAMAP" id="MF_01966">
    <property type="entry name" value="NADHX_epimerase"/>
    <property type="match status" value="1"/>
</dbReference>
<dbReference type="Proteomes" id="UP000266506">
    <property type="component" value="Unassembled WGS sequence"/>
</dbReference>
<comment type="function">
    <text evidence="18">Catalyzes the epimerization of the S- and R-forms of NAD(P)HX, a damaged form of NAD(P)H that is a result of enzymatic or heat-dependent hydration. This is a prerequisite for the S-specific NAD(P)H-hydrate dehydratase to allow the repair of both epimers of NAD(P)HX.</text>
</comment>
<dbReference type="InterPro" id="IPR036652">
    <property type="entry name" value="YjeF_N_dom_sf"/>
</dbReference>
<evidence type="ECO:0000256" key="11">
    <source>
        <dbReference type="ARBA" id="ARBA00023235"/>
    </source>
</evidence>
<gene>
    <name evidence="18" type="primary">nnrE</name>
    <name evidence="17" type="synonym">nnrD</name>
    <name evidence="22" type="ORF">EI71_00325</name>
</gene>
<dbReference type="HAMAP" id="MF_01965">
    <property type="entry name" value="NADHX_dehydratase"/>
    <property type="match status" value="1"/>
</dbReference>
<feature type="binding site" evidence="17">
    <location>
        <position position="242"/>
    </location>
    <ligand>
        <name>(6S)-NADPHX</name>
        <dbReference type="ChEBI" id="CHEBI:64076"/>
    </ligand>
</feature>
<dbReference type="RefSeq" id="WP_119015494.1">
    <property type="nucleotide sequence ID" value="NZ_QXEV01000002.1"/>
</dbReference>
<dbReference type="GO" id="GO:0046496">
    <property type="term" value="P:nicotinamide nucleotide metabolic process"/>
    <property type="evidence" value="ECO:0007669"/>
    <property type="project" value="UniProtKB-UniRule"/>
</dbReference>
<comment type="catalytic activity">
    <reaction evidence="2 18 19">
        <text>(6R)-NADPHX = (6S)-NADPHX</text>
        <dbReference type="Rhea" id="RHEA:32227"/>
        <dbReference type="ChEBI" id="CHEBI:64076"/>
        <dbReference type="ChEBI" id="CHEBI:64077"/>
        <dbReference type="EC" id="5.1.99.6"/>
    </reaction>
</comment>
<keyword evidence="9 18" id="KW-0630">Potassium</keyword>
<comment type="catalytic activity">
    <reaction evidence="1 18 19">
        <text>(6R)-NADHX = (6S)-NADHX</text>
        <dbReference type="Rhea" id="RHEA:32215"/>
        <dbReference type="ChEBI" id="CHEBI:64074"/>
        <dbReference type="ChEBI" id="CHEBI:64075"/>
        <dbReference type="EC" id="5.1.99.6"/>
    </reaction>
</comment>
<feature type="domain" description="YjeF C-terminal" evidence="20">
    <location>
        <begin position="207"/>
        <end position="490"/>
    </location>
</feature>
<evidence type="ECO:0000313" key="23">
    <source>
        <dbReference type="Proteomes" id="UP000266506"/>
    </source>
</evidence>
<evidence type="ECO:0000256" key="12">
    <source>
        <dbReference type="ARBA" id="ARBA00023239"/>
    </source>
</evidence>
<comment type="cofactor">
    <cofactor evidence="17">
        <name>Mg(2+)</name>
        <dbReference type="ChEBI" id="CHEBI:18420"/>
    </cofactor>
</comment>
<evidence type="ECO:0000313" key="22">
    <source>
        <dbReference type="EMBL" id="RIA78373.1"/>
    </source>
</evidence>
<keyword evidence="12 17" id="KW-0456">Lyase</keyword>
<evidence type="ECO:0000256" key="1">
    <source>
        <dbReference type="ARBA" id="ARBA00000013"/>
    </source>
</evidence>
<evidence type="ECO:0000259" key="20">
    <source>
        <dbReference type="PROSITE" id="PS51383"/>
    </source>
</evidence>
<feature type="binding site" evidence="18">
    <location>
        <begin position="116"/>
        <end position="122"/>
    </location>
    <ligand>
        <name>(6S)-NADPHX</name>
        <dbReference type="ChEBI" id="CHEBI:64076"/>
    </ligand>
</feature>
<evidence type="ECO:0000256" key="3">
    <source>
        <dbReference type="ARBA" id="ARBA00006001"/>
    </source>
</evidence>
<dbReference type="NCBIfam" id="TIGR00196">
    <property type="entry name" value="yjeF_cterm"/>
    <property type="match status" value="1"/>
</dbReference>
<dbReference type="GO" id="GO:0052855">
    <property type="term" value="F:ADP-dependent NAD(P)H-hydrate dehydratase activity"/>
    <property type="evidence" value="ECO:0007669"/>
    <property type="project" value="UniProtKB-UniRule"/>
</dbReference>
<comment type="similarity">
    <text evidence="3 19">In the N-terminal section; belongs to the NnrE/AIBP family.</text>
</comment>
<keyword evidence="23" id="KW-1185">Reference proteome</keyword>
<dbReference type="SUPFAM" id="SSF53613">
    <property type="entry name" value="Ribokinase-like"/>
    <property type="match status" value="1"/>
</dbReference>
<keyword evidence="7 17" id="KW-0067">ATP-binding</keyword>
<feature type="binding site" evidence="17">
    <location>
        <position position="430"/>
    </location>
    <ligand>
        <name>(6S)-NADPHX</name>
        <dbReference type="ChEBI" id="CHEBI:64076"/>
    </ligand>
</feature>
<feature type="binding site" evidence="18">
    <location>
        <begin position="55"/>
        <end position="59"/>
    </location>
    <ligand>
        <name>(6S)-NADPHX</name>
        <dbReference type="ChEBI" id="CHEBI:64076"/>
    </ligand>
</feature>
<evidence type="ECO:0000256" key="16">
    <source>
        <dbReference type="ARBA" id="ARBA00049209"/>
    </source>
</evidence>
<dbReference type="PROSITE" id="PS51383">
    <property type="entry name" value="YJEF_C_3"/>
    <property type="match status" value="1"/>
</dbReference>
<evidence type="ECO:0000256" key="18">
    <source>
        <dbReference type="HAMAP-Rule" id="MF_01966"/>
    </source>
</evidence>
<reference evidence="22 23" key="1">
    <citation type="submission" date="2018-08" db="EMBL/GenBank/DDBJ databases">
        <title>Genomic Encyclopedia of Archaeal and Bacterial Type Strains, Phase II (KMG-II): from individual species to whole genera.</title>
        <authorList>
            <person name="Goeker M."/>
        </authorList>
    </citation>
    <scope>NUCLEOTIDE SEQUENCE [LARGE SCALE GENOMIC DNA]</scope>
    <source>
        <strain evidence="22 23">ATCC 27112</strain>
    </source>
</reference>
<dbReference type="PANTHER" id="PTHR12592">
    <property type="entry name" value="ATP-DEPENDENT (S)-NAD(P)H-HYDRATE DEHYDRATASE FAMILY MEMBER"/>
    <property type="match status" value="1"/>
</dbReference>
<keyword evidence="10 17" id="KW-0520">NAD</keyword>
<comment type="catalytic activity">
    <reaction evidence="16 17 19">
        <text>(6S)-NADPHX + ADP = AMP + phosphate + NADPH + H(+)</text>
        <dbReference type="Rhea" id="RHEA:32235"/>
        <dbReference type="ChEBI" id="CHEBI:15378"/>
        <dbReference type="ChEBI" id="CHEBI:43474"/>
        <dbReference type="ChEBI" id="CHEBI:57783"/>
        <dbReference type="ChEBI" id="CHEBI:64076"/>
        <dbReference type="ChEBI" id="CHEBI:456215"/>
        <dbReference type="ChEBI" id="CHEBI:456216"/>
        <dbReference type="EC" id="4.2.1.136"/>
    </reaction>
</comment>
<comment type="subunit">
    <text evidence="17">Homotetramer.</text>
</comment>
<dbReference type="GO" id="GO:0110051">
    <property type="term" value="P:metabolite repair"/>
    <property type="evidence" value="ECO:0007669"/>
    <property type="project" value="TreeGrafter"/>
</dbReference>
<dbReference type="PROSITE" id="PS51385">
    <property type="entry name" value="YJEF_N"/>
    <property type="match status" value="1"/>
</dbReference>
<keyword evidence="8 17" id="KW-0521">NADP</keyword>
<dbReference type="InterPro" id="IPR004443">
    <property type="entry name" value="YjeF_N_dom"/>
</dbReference>
<dbReference type="OrthoDB" id="9806925at2"/>
<feature type="binding site" evidence="18">
    <location>
        <position position="148"/>
    </location>
    <ligand>
        <name>K(+)</name>
        <dbReference type="ChEBI" id="CHEBI:29103"/>
    </ligand>
</feature>
<keyword evidence="5 18" id="KW-0479">Metal-binding</keyword>
<dbReference type="Gene3D" id="3.40.1190.20">
    <property type="match status" value="1"/>
</dbReference>
<dbReference type="SUPFAM" id="SSF64153">
    <property type="entry name" value="YjeF N-terminal domain-like"/>
    <property type="match status" value="1"/>
</dbReference>
<feature type="binding site" evidence="18">
    <location>
        <position position="145"/>
    </location>
    <ligand>
        <name>(6S)-NADPHX</name>
        <dbReference type="ChEBI" id="CHEBI:64076"/>
    </ligand>
</feature>
<dbReference type="GO" id="GO:0052856">
    <property type="term" value="F:NAD(P)HX epimerase activity"/>
    <property type="evidence" value="ECO:0007669"/>
    <property type="project" value="UniProtKB-UniRule"/>
</dbReference>
<dbReference type="EC" id="4.2.1.136" evidence="19"/>
<evidence type="ECO:0000256" key="4">
    <source>
        <dbReference type="ARBA" id="ARBA00009524"/>
    </source>
</evidence>
<evidence type="ECO:0000256" key="10">
    <source>
        <dbReference type="ARBA" id="ARBA00023027"/>
    </source>
</evidence>
<evidence type="ECO:0000256" key="14">
    <source>
        <dbReference type="ARBA" id="ARBA00025153"/>
    </source>
</evidence>
<dbReference type="Pfam" id="PF01256">
    <property type="entry name" value="Carb_kinase"/>
    <property type="match status" value="1"/>
</dbReference>
<comment type="similarity">
    <text evidence="18">Belongs to the NnrE/AIBP family.</text>
</comment>
<dbReference type="Gene3D" id="3.40.50.10260">
    <property type="entry name" value="YjeF N-terminal domain"/>
    <property type="match status" value="1"/>
</dbReference>
<comment type="function">
    <text evidence="14 19">Bifunctional enzyme that catalyzes the epimerization of the S- and R-forms of NAD(P)HX and the dehydration of the S-form of NAD(P)HX at the expense of ADP, which is converted to AMP. This allows the repair of both epimers of NAD(P)HX, a damaged form of NAD(P)H that is a result of enzymatic or heat-dependent hydration.</text>
</comment>
<feature type="binding site" evidence="17">
    <location>
        <position position="429"/>
    </location>
    <ligand>
        <name>AMP</name>
        <dbReference type="ChEBI" id="CHEBI:456215"/>
    </ligand>
</feature>
<feature type="binding site" evidence="17">
    <location>
        <position position="364"/>
    </location>
    <ligand>
        <name>(6S)-NADPHX</name>
        <dbReference type="ChEBI" id="CHEBI:64076"/>
    </ligand>
</feature>
<evidence type="ECO:0000256" key="15">
    <source>
        <dbReference type="ARBA" id="ARBA00048238"/>
    </source>
</evidence>
<feature type="binding site" evidence="18">
    <location>
        <position position="56"/>
    </location>
    <ligand>
        <name>K(+)</name>
        <dbReference type="ChEBI" id="CHEBI:29103"/>
    </ligand>
</feature>
<accession>A0A397RW06</accession>
<protein>
    <recommendedName>
        <fullName evidence="19">Bifunctional NAD(P)H-hydrate repair enzyme</fullName>
    </recommendedName>
    <alternativeName>
        <fullName evidence="19">Nicotinamide nucleotide repair protein</fullName>
    </alternativeName>
    <domain>
        <recommendedName>
            <fullName evidence="19">ADP-dependent (S)-NAD(P)H-hydrate dehydratase</fullName>
            <ecNumber evidence="19">4.2.1.136</ecNumber>
        </recommendedName>
        <alternativeName>
            <fullName evidence="19">ADP-dependent NAD(P)HX dehydratase</fullName>
        </alternativeName>
    </domain>
    <domain>
        <recommendedName>
            <fullName evidence="19">NAD(P)H-hydrate epimerase</fullName>
            <ecNumber evidence="19">5.1.99.6</ecNumber>
        </recommendedName>
    </domain>
</protein>
<dbReference type="InterPro" id="IPR029056">
    <property type="entry name" value="Ribokinase-like"/>
</dbReference>
<feature type="binding site" evidence="18">
    <location>
        <position position="112"/>
    </location>
    <ligand>
        <name>K(+)</name>
        <dbReference type="ChEBI" id="CHEBI:29103"/>
    </ligand>
</feature>
<organism evidence="22 23">
    <name type="scientific">Anaeroplasma bactoclasticum</name>
    <dbReference type="NCBI Taxonomy" id="2088"/>
    <lineage>
        <taxon>Bacteria</taxon>
        <taxon>Bacillati</taxon>
        <taxon>Mycoplasmatota</taxon>
        <taxon>Mollicutes</taxon>
        <taxon>Anaeroplasmatales</taxon>
        <taxon>Anaeroplasmataceae</taxon>
        <taxon>Anaeroplasma</taxon>
    </lineage>
</organism>
<dbReference type="InterPro" id="IPR030677">
    <property type="entry name" value="Nnr"/>
</dbReference>
<comment type="similarity">
    <text evidence="4 19">In the C-terminal section; belongs to the NnrD/CARKD family.</text>
</comment>
<feature type="binding site" evidence="18">
    <location>
        <position position="127"/>
    </location>
    <ligand>
        <name>(6S)-NADPHX</name>
        <dbReference type="ChEBI" id="CHEBI:64076"/>
    </ligand>
</feature>
<dbReference type="NCBIfam" id="TIGR00197">
    <property type="entry name" value="yjeF_nterm"/>
    <property type="match status" value="1"/>
</dbReference>
<evidence type="ECO:0000259" key="21">
    <source>
        <dbReference type="PROSITE" id="PS51385"/>
    </source>
</evidence>